<sequence>MTAFGTLVPSGKGLNVMVATRPILSESNCPGLLQTGQESIPTLQAHAVRGSYSKKVIKTLHLMHLLCITLAGSLPKLTGQGSQPVERLKGRGKGDSENG</sequence>
<reference evidence="1" key="1">
    <citation type="submission" date="2021-08" db="EMBL/GenBank/DDBJ databases">
        <title>The first chromosome-level gecko genome reveals the dynamic sex chromosomes of Neotropical dwarf geckos (Sphaerodactylidae: Sphaerodactylus).</title>
        <authorList>
            <person name="Pinto B.J."/>
            <person name="Keating S.E."/>
            <person name="Gamble T."/>
        </authorList>
    </citation>
    <scope>NUCLEOTIDE SEQUENCE</scope>
    <source>
        <strain evidence="1">TG3544</strain>
    </source>
</reference>
<dbReference type="EMBL" id="CM037617">
    <property type="protein sequence ID" value="KAH8004234.1"/>
    <property type="molecule type" value="Genomic_DNA"/>
</dbReference>
<accession>A0ACB8FG26</accession>
<evidence type="ECO:0000313" key="1">
    <source>
        <dbReference type="EMBL" id="KAH8004234.1"/>
    </source>
</evidence>
<gene>
    <name evidence="1" type="ORF">K3G42_005845</name>
</gene>
<keyword evidence="2" id="KW-1185">Reference proteome</keyword>
<organism evidence="1 2">
    <name type="scientific">Sphaerodactylus townsendi</name>
    <dbReference type="NCBI Taxonomy" id="933632"/>
    <lineage>
        <taxon>Eukaryota</taxon>
        <taxon>Metazoa</taxon>
        <taxon>Chordata</taxon>
        <taxon>Craniata</taxon>
        <taxon>Vertebrata</taxon>
        <taxon>Euteleostomi</taxon>
        <taxon>Lepidosauria</taxon>
        <taxon>Squamata</taxon>
        <taxon>Bifurcata</taxon>
        <taxon>Gekkota</taxon>
        <taxon>Sphaerodactylidae</taxon>
        <taxon>Sphaerodactylus</taxon>
    </lineage>
</organism>
<protein>
    <submittedName>
        <fullName evidence="1">Uncharacterized protein</fullName>
    </submittedName>
</protein>
<dbReference type="Proteomes" id="UP000827872">
    <property type="component" value="Linkage Group LG04"/>
</dbReference>
<comment type="caution">
    <text evidence="1">The sequence shown here is derived from an EMBL/GenBank/DDBJ whole genome shotgun (WGS) entry which is preliminary data.</text>
</comment>
<name>A0ACB8FG26_9SAUR</name>
<evidence type="ECO:0000313" key="2">
    <source>
        <dbReference type="Proteomes" id="UP000827872"/>
    </source>
</evidence>
<proteinExistence type="predicted"/>